<proteinExistence type="predicted"/>
<gene>
    <name evidence="1" type="primary">jg11677</name>
    <name evidence="1" type="ORF">PAEG_LOCUS20489</name>
</gene>
<name>A0A8S4RZV0_9NEOP</name>
<sequence length="277" mass="31951">MNMFQSILETVPKTRSQMVNELDIPDVAVQPYIWSEPDDSIDTDSIPSITIDEFDVRTVSSESSLALSRAMTDSEIDYERYKLLKNRRFSDPWIQMKIAIDAFPPGYIDSLNSFKGSSSESTEESSRERHRYNEELKLKMERFFEEECRVFSPDDPGLIALEEALQDTQIKVYGFYRRPSQYYFKQRIATLKISSPIGCLTNTSNLRPRSVAQKTHEQVLLTDSTQTIDQGKKFEVLHRLRNNLALLIRVLVGTCRGIMKEKAGHVTQRADEFSTRN</sequence>
<dbReference type="OrthoDB" id="7312133at2759"/>
<accession>A0A8S4RZV0</accession>
<protein>
    <submittedName>
        <fullName evidence="1">Jg11677 protein</fullName>
    </submittedName>
</protein>
<dbReference type="AlphaFoldDB" id="A0A8S4RZV0"/>
<organism evidence="1 2">
    <name type="scientific">Pararge aegeria aegeria</name>
    <dbReference type="NCBI Taxonomy" id="348720"/>
    <lineage>
        <taxon>Eukaryota</taxon>
        <taxon>Metazoa</taxon>
        <taxon>Ecdysozoa</taxon>
        <taxon>Arthropoda</taxon>
        <taxon>Hexapoda</taxon>
        <taxon>Insecta</taxon>
        <taxon>Pterygota</taxon>
        <taxon>Neoptera</taxon>
        <taxon>Endopterygota</taxon>
        <taxon>Lepidoptera</taxon>
        <taxon>Glossata</taxon>
        <taxon>Ditrysia</taxon>
        <taxon>Papilionoidea</taxon>
        <taxon>Nymphalidae</taxon>
        <taxon>Satyrinae</taxon>
        <taxon>Satyrini</taxon>
        <taxon>Parargina</taxon>
        <taxon>Pararge</taxon>
    </lineage>
</organism>
<comment type="caution">
    <text evidence="1">The sequence shown here is derived from an EMBL/GenBank/DDBJ whole genome shotgun (WGS) entry which is preliminary data.</text>
</comment>
<evidence type="ECO:0000313" key="2">
    <source>
        <dbReference type="Proteomes" id="UP000838756"/>
    </source>
</evidence>
<dbReference type="Proteomes" id="UP000838756">
    <property type="component" value="Unassembled WGS sequence"/>
</dbReference>
<keyword evidence="2" id="KW-1185">Reference proteome</keyword>
<dbReference type="EMBL" id="CAKXAJ010025836">
    <property type="protein sequence ID" value="CAH2244557.1"/>
    <property type="molecule type" value="Genomic_DNA"/>
</dbReference>
<reference evidence="1" key="1">
    <citation type="submission" date="2022-03" db="EMBL/GenBank/DDBJ databases">
        <authorList>
            <person name="Lindestad O."/>
        </authorList>
    </citation>
    <scope>NUCLEOTIDE SEQUENCE</scope>
</reference>
<evidence type="ECO:0000313" key="1">
    <source>
        <dbReference type="EMBL" id="CAH2244557.1"/>
    </source>
</evidence>